<dbReference type="InterPro" id="IPR036165">
    <property type="entry name" value="YefM-like_sf"/>
</dbReference>
<gene>
    <name evidence="2" type="ORF">QUF54_07660</name>
</gene>
<accession>A0ABT7VUF4</accession>
<dbReference type="Proteomes" id="UP001171945">
    <property type="component" value="Unassembled WGS sequence"/>
</dbReference>
<comment type="caution">
    <text evidence="2">The sequence shown here is derived from an EMBL/GenBank/DDBJ whole genome shotgun (WGS) entry which is preliminary data.</text>
</comment>
<comment type="similarity">
    <text evidence="1">Belongs to the phD/YefM antitoxin family.</text>
</comment>
<evidence type="ECO:0000313" key="3">
    <source>
        <dbReference type="Proteomes" id="UP001171945"/>
    </source>
</evidence>
<reference evidence="2" key="1">
    <citation type="submission" date="2023-06" db="EMBL/GenBank/DDBJ databases">
        <title>Uncultivated large filamentous bacteria from sulfidic sediments reveal new species and different genomic features in energy metabolism and defense.</title>
        <authorList>
            <person name="Fonseca A."/>
        </authorList>
    </citation>
    <scope>NUCLEOTIDE SEQUENCE</scope>
    <source>
        <strain evidence="2">HSG4</strain>
    </source>
</reference>
<keyword evidence="3" id="KW-1185">Reference proteome</keyword>
<dbReference type="SUPFAM" id="SSF143120">
    <property type="entry name" value="YefM-like"/>
    <property type="match status" value="1"/>
</dbReference>
<dbReference type="EMBL" id="JAUCGM010000510">
    <property type="protein sequence ID" value="MDM8563214.1"/>
    <property type="molecule type" value="Genomic_DNA"/>
</dbReference>
<sequence length="86" mass="9801">MKTSEVFRGVQVMQYLDVTQVQTQIFHLLEEAASGKEVVITKDNQPFVKLVPIIQSQPRPKFGSAKGLIEIADDFDEPLEEFRGYM</sequence>
<dbReference type="NCBIfam" id="TIGR01552">
    <property type="entry name" value="phd_fam"/>
    <property type="match status" value="1"/>
</dbReference>
<protein>
    <submittedName>
        <fullName evidence="2">Type II toxin-antitoxin system prevent-host-death family antitoxin</fullName>
    </submittedName>
</protein>
<evidence type="ECO:0000256" key="1">
    <source>
        <dbReference type="ARBA" id="ARBA00009981"/>
    </source>
</evidence>
<organism evidence="2 3">
    <name type="scientific">Candidatus Marithioploca araucensis</name>
    <dbReference type="NCBI Taxonomy" id="70273"/>
    <lineage>
        <taxon>Bacteria</taxon>
        <taxon>Pseudomonadati</taxon>
        <taxon>Pseudomonadota</taxon>
        <taxon>Gammaproteobacteria</taxon>
        <taxon>Thiotrichales</taxon>
        <taxon>Thiotrichaceae</taxon>
        <taxon>Candidatus Marithioploca</taxon>
    </lineage>
</organism>
<proteinExistence type="inferred from homology"/>
<evidence type="ECO:0000313" key="2">
    <source>
        <dbReference type="EMBL" id="MDM8563214.1"/>
    </source>
</evidence>
<name>A0ABT7VUF4_9GAMM</name>
<dbReference type="Gene3D" id="3.40.1620.10">
    <property type="entry name" value="YefM-like domain"/>
    <property type="match status" value="1"/>
</dbReference>